<dbReference type="AlphaFoldDB" id="A0A7J0DJ92"/>
<feature type="region of interest" description="Disordered" evidence="2">
    <location>
        <begin position="215"/>
        <end position="249"/>
    </location>
</feature>
<keyword evidence="1" id="KW-0175">Coiled coil</keyword>
<evidence type="ECO:0000313" key="4">
    <source>
        <dbReference type="Proteomes" id="UP000585474"/>
    </source>
</evidence>
<evidence type="ECO:0000256" key="2">
    <source>
        <dbReference type="SAM" id="MobiDB-lite"/>
    </source>
</evidence>
<sequence>MTLSHNEEVLAQDLDLANERRENALIQMANYQKQLAKTYKQKVKHRQFLVGDLILRKVVGNTKDPADRKLGPNWEEPYKIVKLAGKGAYHLKDSEGKQVSRPWNSNNLKIYYHLNANGSPLIRKTSGLPSKEEGKLAIGASEAPKFCPNILSKRFEGELVKLYASSESEPGQVDQPNANRKCGLHCPPLDGNSVPNGKLTMNMVKDVLFNEEARKREMGTTDSDELRALVSKGSRERGRGQGRGHQRETAVAAVTTVDKDESNVLLAASHVMADLYEWRTTHRAKLLAKEQSDSAWQTRANGGTLRVSKGNKEMLRGRKTRGLYRLEGSVQTEGATVKHGSSGISKQNEQGKQELDKEVWPNMSGAISVGCPVRSLEEEDKADFEEFCVHKGQEMEPWHLRKSDVLCGAPRWGGGAHLGEKVWTLQSGGAYTSLGRGVAH</sequence>
<evidence type="ECO:0000313" key="3">
    <source>
        <dbReference type="EMBL" id="GFS36321.1"/>
    </source>
</evidence>
<proteinExistence type="predicted"/>
<name>A0A7J0DJ92_9ERIC</name>
<reference evidence="4" key="1">
    <citation type="submission" date="2019-07" db="EMBL/GenBank/DDBJ databases">
        <title>De Novo Assembly of kiwifruit Actinidia rufa.</title>
        <authorList>
            <person name="Sugita-Konishi S."/>
            <person name="Sato K."/>
            <person name="Mori E."/>
            <person name="Abe Y."/>
            <person name="Kisaki G."/>
            <person name="Hamano K."/>
            <person name="Suezawa K."/>
            <person name="Otani M."/>
            <person name="Fukuda T."/>
            <person name="Manabe T."/>
            <person name="Gomi K."/>
            <person name="Tabuchi M."/>
            <person name="Akimitsu K."/>
            <person name="Kataoka I."/>
        </authorList>
    </citation>
    <scope>NUCLEOTIDE SEQUENCE [LARGE SCALE GENOMIC DNA]</scope>
    <source>
        <strain evidence="4">cv. Fuchu</strain>
    </source>
</reference>
<organism evidence="3 4">
    <name type="scientific">Actinidia rufa</name>
    <dbReference type="NCBI Taxonomy" id="165716"/>
    <lineage>
        <taxon>Eukaryota</taxon>
        <taxon>Viridiplantae</taxon>
        <taxon>Streptophyta</taxon>
        <taxon>Embryophyta</taxon>
        <taxon>Tracheophyta</taxon>
        <taxon>Spermatophyta</taxon>
        <taxon>Magnoliopsida</taxon>
        <taxon>eudicotyledons</taxon>
        <taxon>Gunneridae</taxon>
        <taxon>Pentapetalae</taxon>
        <taxon>asterids</taxon>
        <taxon>Ericales</taxon>
        <taxon>Actinidiaceae</taxon>
        <taxon>Actinidia</taxon>
    </lineage>
</organism>
<protein>
    <submittedName>
        <fullName evidence="3">Uncharacterized protein</fullName>
    </submittedName>
</protein>
<accession>A0A7J0DJ92</accession>
<keyword evidence="4" id="KW-1185">Reference proteome</keyword>
<feature type="compositionally biased region" description="Basic and acidic residues" evidence="2">
    <location>
        <begin position="215"/>
        <end position="239"/>
    </location>
</feature>
<dbReference type="Proteomes" id="UP000585474">
    <property type="component" value="Unassembled WGS sequence"/>
</dbReference>
<evidence type="ECO:0000256" key="1">
    <source>
        <dbReference type="SAM" id="Coils"/>
    </source>
</evidence>
<dbReference type="OrthoDB" id="1934939at2759"/>
<comment type="caution">
    <text evidence="3">The sequence shown here is derived from an EMBL/GenBank/DDBJ whole genome shotgun (WGS) entry which is preliminary data.</text>
</comment>
<gene>
    <name evidence="3" type="ORF">Acr_00g0045360</name>
</gene>
<feature type="coiled-coil region" evidence="1">
    <location>
        <begin position="14"/>
        <end position="41"/>
    </location>
</feature>
<dbReference type="EMBL" id="BJWL01000249">
    <property type="protein sequence ID" value="GFS36321.1"/>
    <property type="molecule type" value="Genomic_DNA"/>
</dbReference>